<dbReference type="EMBL" id="JAKCXM010000008">
    <property type="protein sequence ID" value="KAJ0408811.1"/>
    <property type="molecule type" value="Genomic_DNA"/>
</dbReference>
<organism evidence="3 4">
    <name type="scientific">Pythium insidiosum</name>
    <name type="common">Pythiosis disease agent</name>
    <dbReference type="NCBI Taxonomy" id="114742"/>
    <lineage>
        <taxon>Eukaryota</taxon>
        <taxon>Sar</taxon>
        <taxon>Stramenopiles</taxon>
        <taxon>Oomycota</taxon>
        <taxon>Peronosporomycetes</taxon>
        <taxon>Pythiales</taxon>
        <taxon>Pythiaceae</taxon>
        <taxon>Pythium</taxon>
    </lineage>
</organism>
<accession>A0AAD5LSB5</accession>
<feature type="signal peptide" evidence="1">
    <location>
        <begin position="1"/>
        <end position="26"/>
    </location>
</feature>
<evidence type="ECO:0000313" key="4">
    <source>
        <dbReference type="Proteomes" id="UP001209570"/>
    </source>
</evidence>
<protein>
    <recommendedName>
        <fullName evidence="2">EGF-like domain-containing protein</fullName>
    </recommendedName>
</protein>
<dbReference type="Gene3D" id="2.10.25.10">
    <property type="entry name" value="Laminin"/>
    <property type="match status" value="1"/>
</dbReference>
<dbReference type="SUPFAM" id="SSF50965">
    <property type="entry name" value="Galactose oxidase, central domain"/>
    <property type="match status" value="1"/>
</dbReference>
<comment type="caution">
    <text evidence="3">The sequence shown here is derived from an EMBL/GenBank/DDBJ whole genome shotgun (WGS) entry which is preliminary data.</text>
</comment>
<name>A0AAD5LSB5_PYTIN</name>
<feature type="domain" description="EGF-like" evidence="2">
    <location>
        <begin position="828"/>
        <end position="839"/>
    </location>
</feature>
<dbReference type="InterPro" id="IPR011641">
    <property type="entry name" value="Tyr-kin_ephrin_A/B_rcpt-like"/>
</dbReference>
<evidence type="ECO:0000256" key="1">
    <source>
        <dbReference type="SAM" id="SignalP"/>
    </source>
</evidence>
<feature type="chain" id="PRO_5041963841" description="EGF-like domain-containing protein" evidence="1">
    <location>
        <begin position="27"/>
        <end position="1607"/>
    </location>
</feature>
<dbReference type="Proteomes" id="UP001209570">
    <property type="component" value="Unassembled WGS sequence"/>
</dbReference>
<reference evidence="3" key="1">
    <citation type="submission" date="2021-12" db="EMBL/GenBank/DDBJ databases">
        <title>Prjna785345.</title>
        <authorList>
            <person name="Rujirawat T."/>
            <person name="Krajaejun T."/>
        </authorList>
    </citation>
    <scope>NUCLEOTIDE SEQUENCE</scope>
    <source>
        <strain evidence="3">Pi057C3</strain>
    </source>
</reference>
<dbReference type="InterPro" id="IPR015915">
    <property type="entry name" value="Kelch-typ_b-propeller"/>
</dbReference>
<dbReference type="SMART" id="SM01411">
    <property type="entry name" value="Ephrin_rec_like"/>
    <property type="match status" value="9"/>
</dbReference>
<dbReference type="SUPFAM" id="SSF57184">
    <property type="entry name" value="Growth factor receptor domain"/>
    <property type="match status" value="3"/>
</dbReference>
<keyword evidence="4" id="KW-1185">Reference proteome</keyword>
<keyword evidence="1" id="KW-0732">Signal</keyword>
<evidence type="ECO:0000313" key="3">
    <source>
        <dbReference type="EMBL" id="KAJ0408811.1"/>
    </source>
</evidence>
<evidence type="ECO:0000259" key="2">
    <source>
        <dbReference type="PROSITE" id="PS01186"/>
    </source>
</evidence>
<dbReference type="Gene3D" id="2.10.50.10">
    <property type="entry name" value="Tumor Necrosis Factor Receptor, subunit A, domain 2"/>
    <property type="match status" value="5"/>
</dbReference>
<dbReference type="InterPro" id="IPR011043">
    <property type="entry name" value="Gal_Oxase/kelch_b-propeller"/>
</dbReference>
<dbReference type="PANTHER" id="PTHR46967">
    <property type="entry name" value="INSULIN-LIKE GROWTH FACTOR BINDING PROTEIN,N-TERMINAL"/>
    <property type="match status" value="1"/>
</dbReference>
<dbReference type="PANTHER" id="PTHR46967:SF2">
    <property type="entry name" value="SUSHI, VON WILLEBRAND FACTOR TYPE A, EGF AND PENTRAXIN DOMAIN-CONTAINING PROTEIN 1-LIKE"/>
    <property type="match status" value="1"/>
</dbReference>
<dbReference type="PROSITE" id="PS01186">
    <property type="entry name" value="EGF_2"/>
    <property type="match status" value="1"/>
</dbReference>
<dbReference type="Pfam" id="PF24681">
    <property type="entry name" value="Kelch_KLHDC2_KLHL20_DRC7"/>
    <property type="match status" value="1"/>
</dbReference>
<dbReference type="SMART" id="SM00181">
    <property type="entry name" value="EGF"/>
    <property type="match status" value="4"/>
</dbReference>
<dbReference type="Pfam" id="PF07699">
    <property type="entry name" value="Ephrin_rec_like"/>
    <property type="match status" value="3"/>
</dbReference>
<proteinExistence type="predicted"/>
<dbReference type="InterPro" id="IPR000742">
    <property type="entry name" value="EGF"/>
</dbReference>
<gene>
    <name evidence="3" type="ORF">P43SY_000707</name>
</gene>
<dbReference type="InterPro" id="IPR009030">
    <property type="entry name" value="Growth_fac_rcpt_cys_sf"/>
</dbReference>
<sequence>MRRVLLLQSLLALALSALSLPSLAVADDAVAALEAQCSRFASAENASVVLRWELLDGAASSSSTIYTRISHTSVALSAPDRLLIIGGIEFESAQPVVVNTTLVYLPATDVFLLPRDQILSAAAPATATPADDVFVSPASRAEHAVFAFQNVVFLFGGQNKELLGDTWRLCVAADSATATWDELVVAAADATSRLAAPAPRVGHSFSLVFENASHVGAVVFGGLSESYVELGGLHLALIAKSSATACADRSPRVHWRQLSASGPDSPLPRAYHGATAVSRRFTPQRLACLLVFGGRNTQQNLILGDLWRLCPSASSSGGAVEAQLYAWERLEPMGNHSPGPRFGITLVLVDEGKVALAGGSYTFPNDFLSDTWEFNANASQWLALRFEQDFTPPRRGHSLTLLSPNRLYLFGGRDRYAVVTRRLQIARYSAPFCAPGLKITLCVATAAYVCVPCPAGFFLESGTRRCLPCAPGSFSAEGAAACTACPAGTFNALSGQSSIAACLQCPAGSSSAVVGASSAAVCVPCAPGTFSATNGAAACERCAPGTFSSGNAVACESCPPGTRTSVGEAVCRACDAGTYSPLRGNAGCFACPQGFVSDAGASACWPCPVNTFGPSVAAAACVACPRGSFALKRGQPSCSTCPAGATLGASGDCEPCPVGTFSTGDGVCRECPQHSFGDAPGLTACKPCPAGLRTASTGATSPAACGPCPPLIDDATGDSLGQVFNGKDCAPCPSGTVFFSSSSSSTPTCERCLPGSFCESSSASALCPAMSVTASTDESGCASCPSGSFAMTGWSACVPCAASFRGECPVGRNSFECSNRGSCVLRTCLCQDGWTGSDCSSDVRPTFPFAMLSHVFIPQFDLQARVIPTRGTPSRDAPDVFHVRVARSGARDVPLRVLLAVRATGTNVTRVSDDAAFPRDVVIPIGSRETSVTFSTALFASSVVGTKCRALTLELVEFYNGLRLVTYSAERSITLFFDDMNGVGLATARRDEVASYTPRQTVTSVVDRVVATRLTLLPAATTQLAALPLSLRVAVDSPVPGDVVALLPAVLAQLQTAYPAGIRAGFIRPNATAGAHQVYAESLSDFFDDAEAWAATAAPSSFPLTWLELAAALRATDANAWTREDGAVRRTLLVFFRDAATLAAPNAFAAIQDLLVARAVLVVAVLPVGVSLSANATATLPPSSLVEIVTTPVGLADMPLRVATALQARDASLSGVRASVLSDVAALVAPSTPIAITLDSATRLPRLEVSLQSLPSSLSSAAVTLSVPGFFLLSLSLEEPGPSCFAPPSVQASLPIASNEDAMSGWVGTWRGLTPSEWQRQGWAVSPSLTTVTLTEDASLLRSHRTTVLRLTPSSTSVSISRAFGGREVPKGMSLVLRGFVRHVVTNAALLGDEDDDIVATCVARLELDPSASGAAATTSTYTATTQRREEWTPVLLSVAVRSDLDLVKLTLSCSLDIPSGSRLLPAVEWTSVGLVPDPAMACQCPPGWFFGDNGGCQRCPAGFYCVAGLRRPCAIGTFSFGEAFRCEPCRDGWICVDGLVRLCEPGTYAVADGRTCALCPRGYACRNGKRQLCPAGRFSLDGARECEICPPGTVSTTSGYESGPCT</sequence>
<dbReference type="Gene3D" id="2.120.10.80">
    <property type="entry name" value="Kelch-type beta propeller"/>
    <property type="match status" value="2"/>
</dbReference>